<dbReference type="OrthoDB" id="5750306at2"/>
<reference evidence="3" key="1">
    <citation type="submission" date="2016-10" db="EMBL/GenBank/DDBJ databases">
        <authorList>
            <person name="Varghese N."/>
            <person name="Submissions S."/>
        </authorList>
    </citation>
    <scope>NUCLEOTIDE SEQUENCE [LARGE SCALE GENOMIC DNA]</scope>
    <source>
        <strain evidence="3">DSM 217</strain>
    </source>
</reference>
<dbReference type="Proteomes" id="UP000198816">
    <property type="component" value="Unassembled WGS sequence"/>
</dbReference>
<dbReference type="EMBL" id="FNNZ01000018">
    <property type="protein sequence ID" value="SDX25352.1"/>
    <property type="molecule type" value="Genomic_DNA"/>
</dbReference>
<evidence type="ECO:0000256" key="1">
    <source>
        <dbReference type="SAM" id="SignalP"/>
    </source>
</evidence>
<evidence type="ECO:0000313" key="3">
    <source>
        <dbReference type="Proteomes" id="UP000198816"/>
    </source>
</evidence>
<keyword evidence="3" id="KW-1185">Reference proteome</keyword>
<dbReference type="STRING" id="1058.SAMN05421783_11895"/>
<protein>
    <submittedName>
        <fullName evidence="2">Uncharacterized protein</fullName>
    </submittedName>
</protein>
<evidence type="ECO:0000313" key="2">
    <source>
        <dbReference type="EMBL" id="SDX25352.1"/>
    </source>
</evidence>
<organism evidence="2 3">
    <name type="scientific">Thiocapsa roseopersicina</name>
    <dbReference type="NCBI Taxonomy" id="1058"/>
    <lineage>
        <taxon>Bacteria</taxon>
        <taxon>Pseudomonadati</taxon>
        <taxon>Pseudomonadota</taxon>
        <taxon>Gammaproteobacteria</taxon>
        <taxon>Chromatiales</taxon>
        <taxon>Chromatiaceae</taxon>
        <taxon>Thiocapsa</taxon>
    </lineage>
</organism>
<gene>
    <name evidence="2" type="ORF">SAMN05421783_11895</name>
</gene>
<accession>A0A1H3A6I7</accession>
<sequence length="834" mass="86471">MKRQILTCLAASTLCGLSAHSGADGFATWNANSGGFSYAITNLSGSSCNLTAYGATPNPQASDELPAYSLGWNGATGSYGFFNNQLSDKTSVSNEVVFYGSDSPMQKIYSVTGQADDPTTWSAQNPMNYPYSPAALSPGQSISVLEPTIQMGSQPNPAAAGDSWTIQCVGALSTPGSFVVMANLASAGDSLGSGLLYDAADYFVSNALINPPAPGSCGADDAEGNACGMGFVGSEQNVFNLNQNSADVNYQPTGGLWWGVDNPNTQAALSLVPAMFPVNLAAYTQAQQENNNGNTQYQSYIYGGHLTFVIGDPFVISSFAAKTLWYLATSSTFSLNDNTFVMGGEGIDQFSNAVNAGLFPSTSYALSYINGLMTSTAQAGYAVSRAITAASQANDHESFWGKVFAALFNVTMTAIDVGTAVATGGASKGAQVAIQTSVNAATGALGQPVDNAINNAFTSNTTMGEPATQSAPLSTNSTFASSNLLGLMLTNFYVQYQVNSFSGKVSSNPNPLWSNAAMYTAAPNEPGNCTNLAVTGNEFDVNVECYDGASSSYVQQSAVTPQPAYTNVCENVNAGVCTNFGRTDQQLNIWDAVMTGSTVGADSNGMLVLQNPATWSFQPPTLISEPSIASISTNFNLNTGALSLTEWIQASPIPSTAPLIQPYMASYGGGACTTTPLSYTPLNTSYDATTGILSVSGWQSGCTADPDYNHSPAGEYFASLNMATCAEGSAANFEVFGGDAEMGPSSVSLECEYPNLLHQAGVVLNYNQCVSDPNATGGVVAKQMQTSSDGPFLPALACVCMPGYLTTGSTSVQLLTGYYATDSITRGNACLGSN</sequence>
<dbReference type="AlphaFoldDB" id="A0A1H3A6I7"/>
<proteinExistence type="predicted"/>
<dbReference type="RefSeq" id="WP_093035187.1">
    <property type="nucleotide sequence ID" value="NZ_FNNZ01000018.1"/>
</dbReference>
<feature type="signal peptide" evidence="1">
    <location>
        <begin position="1"/>
        <end position="23"/>
    </location>
</feature>
<keyword evidence="1" id="KW-0732">Signal</keyword>
<feature type="chain" id="PRO_5011673522" evidence="1">
    <location>
        <begin position="24"/>
        <end position="834"/>
    </location>
</feature>
<name>A0A1H3A6I7_THIRO</name>